<feature type="domain" description="Protein kinase" evidence="1">
    <location>
        <begin position="1"/>
        <end position="149"/>
    </location>
</feature>
<dbReference type="InterPro" id="IPR011009">
    <property type="entry name" value="Kinase-like_dom_sf"/>
</dbReference>
<dbReference type="AlphaFoldDB" id="A0A9N9AJQ6"/>
<dbReference type="GO" id="GO:0005524">
    <property type="term" value="F:ATP binding"/>
    <property type="evidence" value="ECO:0007669"/>
    <property type="project" value="InterPro"/>
</dbReference>
<keyword evidence="3" id="KW-1185">Reference proteome</keyword>
<dbReference type="GO" id="GO:0004674">
    <property type="term" value="F:protein serine/threonine kinase activity"/>
    <property type="evidence" value="ECO:0007669"/>
    <property type="project" value="TreeGrafter"/>
</dbReference>
<name>A0A9N9AJQ6_9GLOM</name>
<dbReference type="Gene3D" id="1.10.510.10">
    <property type="entry name" value="Transferase(Phosphotransferase) domain 1"/>
    <property type="match status" value="1"/>
</dbReference>
<dbReference type="InterPro" id="IPR051681">
    <property type="entry name" value="Ser/Thr_Kinases-Pseudokinases"/>
</dbReference>
<evidence type="ECO:0000313" key="2">
    <source>
        <dbReference type="EMBL" id="CAG8532021.1"/>
    </source>
</evidence>
<dbReference type="SUPFAM" id="SSF56112">
    <property type="entry name" value="Protein kinase-like (PK-like)"/>
    <property type="match status" value="1"/>
</dbReference>
<accession>A0A9N9AJQ6</accession>
<evidence type="ECO:0000259" key="1">
    <source>
        <dbReference type="PROSITE" id="PS50011"/>
    </source>
</evidence>
<evidence type="ECO:0000313" key="3">
    <source>
        <dbReference type="Proteomes" id="UP000789572"/>
    </source>
</evidence>
<dbReference type="Pfam" id="PF07714">
    <property type="entry name" value="PK_Tyr_Ser-Thr"/>
    <property type="match status" value="1"/>
</dbReference>
<dbReference type="InterPro" id="IPR000719">
    <property type="entry name" value="Prot_kinase_dom"/>
</dbReference>
<dbReference type="EMBL" id="CAJVPJ010000508">
    <property type="protein sequence ID" value="CAG8532021.1"/>
    <property type="molecule type" value="Genomic_DNA"/>
</dbReference>
<gene>
    <name evidence="2" type="ORF">POCULU_LOCUS4107</name>
</gene>
<proteinExistence type="predicted"/>
<dbReference type="InterPro" id="IPR001245">
    <property type="entry name" value="Ser-Thr/Tyr_kinase_cat_dom"/>
</dbReference>
<organism evidence="2 3">
    <name type="scientific">Paraglomus occultum</name>
    <dbReference type="NCBI Taxonomy" id="144539"/>
    <lineage>
        <taxon>Eukaryota</taxon>
        <taxon>Fungi</taxon>
        <taxon>Fungi incertae sedis</taxon>
        <taxon>Mucoromycota</taxon>
        <taxon>Glomeromycotina</taxon>
        <taxon>Glomeromycetes</taxon>
        <taxon>Paraglomerales</taxon>
        <taxon>Paraglomeraceae</taxon>
        <taxon>Paraglomus</taxon>
    </lineage>
</organism>
<dbReference type="OrthoDB" id="4062651at2759"/>
<protein>
    <submittedName>
        <fullName evidence="2">8247_t:CDS:1</fullName>
    </submittedName>
</protein>
<dbReference type="PROSITE" id="PS50011">
    <property type="entry name" value="PROTEIN_KINASE_DOM"/>
    <property type="match status" value="1"/>
</dbReference>
<sequence>MLVTSQLESKNGDGWQSSSNILIKSGVAKITDFGLSNVLKQAISKSSDKGALAYKDPLFLVNTSYQLDKKSDIFSLGVIFWEISSGEVPCSGHTEMNYIVTYRRNGFRDLTFPGTPEEYFKLYSECWTGDRSKRPDCEKVSFNYSNKTLFDKLPMYYVDI</sequence>
<dbReference type="PANTHER" id="PTHR44329">
    <property type="entry name" value="SERINE/THREONINE-PROTEIN KINASE TNNI3K-RELATED"/>
    <property type="match status" value="1"/>
</dbReference>
<comment type="caution">
    <text evidence="2">The sequence shown here is derived from an EMBL/GenBank/DDBJ whole genome shotgun (WGS) entry which is preliminary data.</text>
</comment>
<dbReference type="Proteomes" id="UP000789572">
    <property type="component" value="Unassembled WGS sequence"/>
</dbReference>
<reference evidence="2" key="1">
    <citation type="submission" date="2021-06" db="EMBL/GenBank/DDBJ databases">
        <authorList>
            <person name="Kallberg Y."/>
            <person name="Tangrot J."/>
            <person name="Rosling A."/>
        </authorList>
    </citation>
    <scope>NUCLEOTIDE SEQUENCE</scope>
    <source>
        <strain evidence="2">IA702</strain>
    </source>
</reference>